<evidence type="ECO:0000313" key="6">
    <source>
        <dbReference type="Proteomes" id="UP000254924"/>
    </source>
</evidence>
<protein>
    <submittedName>
        <fullName evidence="5">tRNA (Guanosine-2'-O-)-methyltransferase, TrmH family</fullName>
        <ecNumber evidence="5">2.1.1.-</ecNumber>
    </submittedName>
</protein>
<name>A0A380K4M3_9STRE</name>
<dbReference type="PANTHER" id="PTHR46429">
    <property type="entry name" value="23S RRNA (GUANOSINE-2'-O-)-METHYLTRANSFERASE RLMB"/>
    <property type="match status" value="1"/>
</dbReference>
<dbReference type="GO" id="GO:0008173">
    <property type="term" value="F:RNA methyltransferase activity"/>
    <property type="evidence" value="ECO:0007669"/>
    <property type="project" value="InterPro"/>
</dbReference>
<proteinExistence type="inferred from homology"/>
<keyword evidence="6" id="KW-1185">Reference proteome</keyword>
<dbReference type="GO" id="GO:0003723">
    <property type="term" value="F:RNA binding"/>
    <property type="evidence" value="ECO:0007669"/>
    <property type="project" value="InterPro"/>
</dbReference>
<dbReference type="SMART" id="SM00967">
    <property type="entry name" value="SpoU_sub_bind"/>
    <property type="match status" value="1"/>
</dbReference>
<dbReference type="InterPro" id="IPR029026">
    <property type="entry name" value="tRNA_m1G_MTases_N"/>
</dbReference>
<dbReference type="SUPFAM" id="SSF75217">
    <property type="entry name" value="alpha/beta knot"/>
    <property type="match status" value="1"/>
</dbReference>
<comment type="similarity">
    <text evidence="1">Belongs to the class IV-like SAM-binding methyltransferase superfamily. RNA methyltransferase TrmH family.</text>
</comment>
<dbReference type="GO" id="GO:0005829">
    <property type="term" value="C:cytosol"/>
    <property type="evidence" value="ECO:0007669"/>
    <property type="project" value="TreeGrafter"/>
</dbReference>
<evidence type="ECO:0000256" key="1">
    <source>
        <dbReference type="ARBA" id="ARBA00007228"/>
    </source>
</evidence>
<dbReference type="InterPro" id="IPR001537">
    <property type="entry name" value="SpoU_MeTrfase"/>
</dbReference>
<dbReference type="Pfam" id="PF00588">
    <property type="entry name" value="SpoU_methylase"/>
    <property type="match status" value="1"/>
</dbReference>
<dbReference type="GO" id="GO:0006396">
    <property type="term" value="P:RNA processing"/>
    <property type="evidence" value="ECO:0007669"/>
    <property type="project" value="InterPro"/>
</dbReference>
<gene>
    <name evidence="5" type="primary">trmH</name>
    <name evidence="5" type="ORF">NCTC12224_00593</name>
</gene>
<dbReference type="EC" id="2.1.1.-" evidence="5"/>
<keyword evidence="3 5" id="KW-0808">Transferase</keyword>
<feature type="domain" description="RNA 2-O ribose methyltransferase substrate binding" evidence="4">
    <location>
        <begin position="8"/>
        <end position="82"/>
    </location>
</feature>
<organism evidence="5 6">
    <name type="scientific">Streptococcus hyointestinalis</name>
    <dbReference type="NCBI Taxonomy" id="1337"/>
    <lineage>
        <taxon>Bacteria</taxon>
        <taxon>Bacillati</taxon>
        <taxon>Bacillota</taxon>
        <taxon>Bacilli</taxon>
        <taxon>Lactobacillales</taxon>
        <taxon>Streptococcaceae</taxon>
        <taxon>Streptococcus</taxon>
    </lineage>
</organism>
<reference evidence="5 6" key="1">
    <citation type="submission" date="2018-06" db="EMBL/GenBank/DDBJ databases">
        <authorList>
            <consortium name="Pathogen Informatics"/>
            <person name="Doyle S."/>
        </authorList>
    </citation>
    <scope>NUCLEOTIDE SEQUENCE [LARGE SCALE GENOMIC DNA]</scope>
    <source>
        <strain evidence="5 6">NCTC12224</strain>
    </source>
</reference>
<dbReference type="InterPro" id="IPR029028">
    <property type="entry name" value="Alpha/beta_knot_MTases"/>
</dbReference>
<dbReference type="InterPro" id="IPR029064">
    <property type="entry name" value="Ribosomal_eL30-like_sf"/>
</dbReference>
<dbReference type="Gene3D" id="3.30.1330.30">
    <property type="match status" value="1"/>
</dbReference>
<evidence type="ECO:0000259" key="4">
    <source>
        <dbReference type="SMART" id="SM00967"/>
    </source>
</evidence>
<dbReference type="InterPro" id="IPR004441">
    <property type="entry name" value="rRNA_MeTrfase_TrmH"/>
</dbReference>
<dbReference type="PANTHER" id="PTHR46429:SF1">
    <property type="entry name" value="23S RRNA (GUANOSINE-2'-O-)-METHYLTRANSFERASE RLMB"/>
    <property type="match status" value="1"/>
</dbReference>
<dbReference type="FunFam" id="3.40.1280.10:FF:000008">
    <property type="entry name" value="Group 3 RNA methyltransferase TrmH"/>
    <property type="match status" value="1"/>
</dbReference>
<dbReference type="NCBIfam" id="TIGR00186">
    <property type="entry name" value="rRNA_methyl_3"/>
    <property type="match status" value="1"/>
</dbReference>
<dbReference type="InterPro" id="IPR013123">
    <property type="entry name" value="SpoU_subst-bd"/>
</dbReference>
<dbReference type="Gene3D" id="3.40.1280.10">
    <property type="match status" value="1"/>
</dbReference>
<dbReference type="GO" id="GO:0032259">
    <property type="term" value="P:methylation"/>
    <property type="evidence" value="ECO:0007669"/>
    <property type="project" value="UniProtKB-KW"/>
</dbReference>
<evidence type="ECO:0000313" key="5">
    <source>
        <dbReference type="EMBL" id="SUN59844.1"/>
    </source>
</evidence>
<dbReference type="EMBL" id="UHFN01000007">
    <property type="protein sequence ID" value="SUN59844.1"/>
    <property type="molecule type" value="Genomic_DNA"/>
</dbReference>
<accession>A0A380K4M3</accession>
<dbReference type="Pfam" id="PF08032">
    <property type="entry name" value="SpoU_sub_bind"/>
    <property type="match status" value="1"/>
</dbReference>
<evidence type="ECO:0000256" key="3">
    <source>
        <dbReference type="ARBA" id="ARBA00022679"/>
    </source>
</evidence>
<dbReference type="AlphaFoldDB" id="A0A380K4M3"/>
<keyword evidence="2 5" id="KW-0489">Methyltransferase</keyword>
<evidence type="ECO:0000256" key="2">
    <source>
        <dbReference type="ARBA" id="ARBA00022603"/>
    </source>
</evidence>
<dbReference type="Proteomes" id="UP000254924">
    <property type="component" value="Unassembled WGS sequence"/>
</dbReference>
<dbReference type="SUPFAM" id="SSF55315">
    <property type="entry name" value="L30e-like"/>
    <property type="match status" value="1"/>
</dbReference>
<dbReference type="CDD" id="cd18103">
    <property type="entry name" value="SpoU-like_RlmB"/>
    <property type="match status" value="1"/>
</dbReference>
<sequence length="244" mass="26714">MRMETNDIVYGLHAVTESLQANTGNKLYIQEDLRGKNVDKIKLLAKEKKVSISWTPKKTLSDMCDGGVHQGFVLKVAAFSYTELDLLLKKAEQEDNPLILILDGLTDPHNLGSILRTADATNVCGVIIPKHRSVGITPVVAKTATGALEHVPICRVTNLSQTLDKLKAAGFWIFGTDMNGTPSHKWNTQGKLALIIGNEGKGISKNIKKQVDEMITIPMNGHVQSLNASVAAALLMYEVFRNRL</sequence>